<dbReference type="Gene3D" id="3.60.20.10">
    <property type="entry name" value="Glutamine Phosphoribosylpyrophosphate, subunit 1, domain 1"/>
    <property type="match status" value="1"/>
</dbReference>
<evidence type="ECO:0000313" key="2">
    <source>
        <dbReference type="EMBL" id="JAC96659.1"/>
    </source>
</evidence>
<dbReference type="GO" id="GO:0051603">
    <property type="term" value="P:proteolysis involved in protein catabolic process"/>
    <property type="evidence" value="ECO:0007669"/>
    <property type="project" value="InterPro"/>
</dbReference>
<reference evidence="2" key="2">
    <citation type="journal article" date="2015" name="Gigascience">
        <title>Reconstructing a comprehensive transcriptome assembly of a white-pupal translocated strain of the pest fruit fly Bactrocera cucurbitae.</title>
        <authorList>
            <person name="Sim S.B."/>
            <person name="Calla B."/>
            <person name="Hall B."/>
            <person name="DeRego T."/>
            <person name="Geib S.M."/>
        </authorList>
    </citation>
    <scope>NUCLEOTIDE SEQUENCE</scope>
</reference>
<evidence type="ECO:0000256" key="1">
    <source>
        <dbReference type="ARBA" id="ARBA00022942"/>
    </source>
</evidence>
<sequence length="192" mass="21681">MDRKNKTCLPVVAIKSADLVILVASAQFYQIRKIDEYIAFSYAGNQPNGNDFFMHLVEEAGKYKFAYSTACPMIRLVKHLCKKIQIRTQRYDRKPYDVEVLLTGCDDSGIHIYHIDSSGNFYECNAMAIGSGSKRACEYLEKLLLTNSEGILCAEDELKSHGLQAFLDACRNDEKNVIATIGTKRRCEISCE</sequence>
<protein>
    <submittedName>
        <fullName evidence="2">Proteasome subunit alpha type-1</fullName>
    </submittedName>
</protein>
<dbReference type="SUPFAM" id="SSF56235">
    <property type="entry name" value="N-terminal nucleophile aminohydrolases (Ntn hydrolases)"/>
    <property type="match status" value="1"/>
</dbReference>
<gene>
    <name evidence="2" type="primary">Pros35_0</name>
    <name evidence="2" type="ORF">g.9319</name>
</gene>
<dbReference type="AlphaFoldDB" id="A0A0A1WDW2"/>
<dbReference type="GO" id="GO:0005839">
    <property type="term" value="C:proteasome core complex"/>
    <property type="evidence" value="ECO:0007669"/>
    <property type="project" value="InterPro"/>
</dbReference>
<organism evidence="2">
    <name type="scientific">Zeugodacus cucurbitae</name>
    <name type="common">Melon fruit fly</name>
    <name type="synonym">Bactrocera cucurbitae</name>
    <dbReference type="NCBI Taxonomy" id="28588"/>
    <lineage>
        <taxon>Eukaryota</taxon>
        <taxon>Metazoa</taxon>
        <taxon>Ecdysozoa</taxon>
        <taxon>Arthropoda</taxon>
        <taxon>Hexapoda</taxon>
        <taxon>Insecta</taxon>
        <taxon>Pterygota</taxon>
        <taxon>Neoptera</taxon>
        <taxon>Endopterygota</taxon>
        <taxon>Diptera</taxon>
        <taxon>Brachycera</taxon>
        <taxon>Muscomorpha</taxon>
        <taxon>Tephritoidea</taxon>
        <taxon>Tephritidae</taxon>
        <taxon>Zeugodacus</taxon>
        <taxon>Zeugodacus</taxon>
    </lineage>
</organism>
<dbReference type="EMBL" id="GBXI01017632">
    <property type="protein sequence ID" value="JAC96659.1"/>
    <property type="molecule type" value="Transcribed_RNA"/>
</dbReference>
<proteinExistence type="predicted"/>
<dbReference type="InterPro" id="IPR029055">
    <property type="entry name" value="Ntn_hydrolases_N"/>
</dbReference>
<accession>A0A0A1WDW2</accession>
<dbReference type="InterPro" id="IPR001353">
    <property type="entry name" value="Proteasome_sua/b"/>
</dbReference>
<dbReference type="InterPro" id="IPR050115">
    <property type="entry name" value="Proteasome_alpha"/>
</dbReference>
<reference evidence="2" key="1">
    <citation type="submission" date="2014-11" db="EMBL/GenBank/DDBJ databases">
        <authorList>
            <person name="Geib S."/>
        </authorList>
    </citation>
    <scope>NUCLEOTIDE SEQUENCE</scope>
</reference>
<dbReference type="Pfam" id="PF00227">
    <property type="entry name" value="Proteasome"/>
    <property type="match status" value="1"/>
</dbReference>
<name>A0A0A1WDW2_ZEUCU</name>
<keyword evidence="1 2" id="KW-0647">Proteasome</keyword>
<dbReference type="PANTHER" id="PTHR11599">
    <property type="entry name" value="PROTEASOME SUBUNIT ALPHA/BETA"/>
    <property type="match status" value="1"/>
</dbReference>